<dbReference type="Pfam" id="PF02311">
    <property type="entry name" value="AraC_binding"/>
    <property type="match status" value="1"/>
</dbReference>
<evidence type="ECO:0000256" key="1">
    <source>
        <dbReference type="ARBA" id="ARBA00023015"/>
    </source>
</evidence>
<dbReference type="Proteomes" id="UP000476055">
    <property type="component" value="Unassembled WGS sequence"/>
</dbReference>
<dbReference type="Gene3D" id="2.60.120.10">
    <property type="entry name" value="Jelly Rolls"/>
    <property type="match status" value="1"/>
</dbReference>
<dbReference type="InterPro" id="IPR003313">
    <property type="entry name" value="AraC-bd"/>
</dbReference>
<evidence type="ECO:0000259" key="4">
    <source>
        <dbReference type="PROSITE" id="PS01124"/>
    </source>
</evidence>
<dbReference type="InterPro" id="IPR009057">
    <property type="entry name" value="Homeodomain-like_sf"/>
</dbReference>
<evidence type="ECO:0000313" key="6">
    <source>
        <dbReference type="Proteomes" id="UP000476055"/>
    </source>
</evidence>
<proteinExistence type="predicted"/>
<sequence>MLKVLFFCGILTVSMSVDLKSEGAAMDITTKKGRRGRKDIDRIIVEKGRRGDFSPLQPDHYHSFYEIFYLWSGSCRFLLKDTVYQMESGDLVFIAPGELHHSLYSAGEVCEIVMIYFKEEYLHLSDWSADSLTSISGQGLQLHSFMGSVPTVYQEYLRSLLTRMLTENSRFDQYSEHFERCYLEELLLMLMRHSVMNEKEPDLLNSRDADILLATKYIYNNFRKPLTLEEVSSVASLSPTYFSKKFKLITGMGFKEYLNYVRLKHAQTALLTTNSSITDIALEYGFNDSNYFKDLFKKVYGKSPREYRKNPD</sequence>
<protein>
    <submittedName>
        <fullName evidence="5">AraC family transcriptional regulator</fullName>
    </submittedName>
</protein>
<dbReference type="PANTHER" id="PTHR43280:SF28">
    <property type="entry name" value="HTH-TYPE TRANSCRIPTIONAL ACTIVATOR RHAS"/>
    <property type="match status" value="1"/>
</dbReference>
<dbReference type="PANTHER" id="PTHR43280">
    <property type="entry name" value="ARAC-FAMILY TRANSCRIPTIONAL REGULATOR"/>
    <property type="match status" value="1"/>
</dbReference>
<keyword evidence="2" id="KW-0238">DNA-binding</keyword>
<dbReference type="EMBL" id="VUMU01000012">
    <property type="protein sequence ID" value="MST58541.1"/>
    <property type="molecule type" value="Genomic_DNA"/>
</dbReference>
<dbReference type="GO" id="GO:0003700">
    <property type="term" value="F:DNA-binding transcription factor activity"/>
    <property type="evidence" value="ECO:0007669"/>
    <property type="project" value="InterPro"/>
</dbReference>
<evidence type="ECO:0000313" key="5">
    <source>
        <dbReference type="EMBL" id="MST58541.1"/>
    </source>
</evidence>
<organism evidence="5 6">
    <name type="scientific">Waltera intestinalis</name>
    <dbReference type="NCBI Taxonomy" id="2606635"/>
    <lineage>
        <taxon>Bacteria</taxon>
        <taxon>Bacillati</taxon>
        <taxon>Bacillota</taxon>
        <taxon>Clostridia</taxon>
        <taxon>Lachnospirales</taxon>
        <taxon>Lachnospiraceae</taxon>
        <taxon>Waltera</taxon>
    </lineage>
</organism>
<reference evidence="5 6" key="1">
    <citation type="submission" date="2019-08" db="EMBL/GenBank/DDBJ databases">
        <title>In-depth cultivation of the pig gut microbiome towards novel bacterial diversity and tailored functional studies.</title>
        <authorList>
            <person name="Wylensek D."/>
            <person name="Hitch T.C.A."/>
            <person name="Clavel T."/>
        </authorList>
    </citation>
    <scope>NUCLEOTIDE SEQUENCE [LARGE SCALE GENOMIC DNA]</scope>
    <source>
        <strain evidence="5 6">WCA3-601-WT-6H</strain>
    </source>
</reference>
<dbReference type="SMART" id="SM00342">
    <property type="entry name" value="HTH_ARAC"/>
    <property type="match status" value="1"/>
</dbReference>
<evidence type="ECO:0000256" key="3">
    <source>
        <dbReference type="ARBA" id="ARBA00023163"/>
    </source>
</evidence>
<dbReference type="PROSITE" id="PS01124">
    <property type="entry name" value="HTH_ARAC_FAMILY_2"/>
    <property type="match status" value="1"/>
</dbReference>
<evidence type="ECO:0000256" key="2">
    <source>
        <dbReference type="ARBA" id="ARBA00023125"/>
    </source>
</evidence>
<dbReference type="PROSITE" id="PS00041">
    <property type="entry name" value="HTH_ARAC_FAMILY_1"/>
    <property type="match status" value="1"/>
</dbReference>
<dbReference type="PRINTS" id="PR00032">
    <property type="entry name" value="HTHARAC"/>
</dbReference>
<dbReference type="GO" id="GO:0043565">
    <property type="term" value="F:sequence-specific DNA binding"/>
    <property type="evidence" value="ECO:0007669"/>
    <property type="project" value="InterPro"/>
</dbReference>
<dbReference type="InterPro" id="IPR037923">
    <property type="entry name" value="HTH-like"/>
</dbReference>
<keyword evidence="1" id="KW-0805">Transcription regulation</keyword>
<dbReference type="InterPro" id="IPR018060">
    <property type="entry name" value="HTH_AraC"/>
</dbReference>
<dbReference type="Gene3D" id="1.10.10.60">
    <property type="entry name" value="Homeodomain-like"/>
    <property type="match status" value="2"/>
</dbReference>
<accession>A0A6L5YJU6</accession>
<dbReference type="InterPro" id="IPR020449">
    <property type="entry name" value="Tscrpt_reg_AraC-type_HTH"/>
</dbReference>
<dbReference type="Pfam" id="PF12833">
    <property type="entry name" value="HTH_18"/>
    <property type="match status" value="1"/>
</dbReference>
<dbReference type="InterPro" id="IPR014710">
    <property type="entry name" value="RmlC-like_jellyroll"/>
</dbReference>
<dbReference type="SUPFAM" id="SSF46689">
    <property type="entry name" value="Homeodomain-like"/>
    <property type="match status" value="2"/>
</dbReference>
<keyword evidence="6" id="KW-1185">Reference proteome</keyword>
<gene>
    <name evidence="5" type="ORF">FYJ59_09890</name>
</gene>
<dbReference type="SUPFAM" id="SSF51215">
    <property type="entry name" value="Regulatory protein AraC"/>
    <property type="match status" value="1"/>
</dbReference>
<dbReference type="AlphaFoldDB" id="A0A6L5YJU6"/>
<dbReference type="InterPro" id="IPR018062">
    <property type="entry name" value="HTH_AraC-typ_CS"/>
</dbReference>
<name>A0A6L5YJU6_9FIRM</name>
<keyword evidence="3" id="KW-0804">Transcription</keyword>
<feature type="domain" description="HTH araC/xylS-type" evidence="4">
    <location>
        <begin position="212"/>
        <end position="310"/>
    </location>
</feature>
<comment type="caution">
    <text evidence="5">The sequence shown here is derived from an EMBL/GenBank/DDBJ whole genome shotgun (WGS) entry which is preliminary data.</text>
</comment>